<keyword evidence="1" id="KW-0472">Membrane</keyword>
<feature type="transmembrane region" description="Helical" evidence="1">
    <location>
        <begin position="65"/>
        <end position="84"/>
    </location>
</feature>
<evidence type="ECO:0000256" key="1">
    <source>
        <dbReference type="SAM" id="Phobius"/>
    </source>
</evidence>
<organism evidence="2">
    <name type="scientific">marine metagenome</name>
    <dbReference type="NCBI Taxonomy" id="408172"/>
    <lineage>
        <taxon>unclassified sequences</taxon>
        <taxon>metagenomes</taxon>
        <taxon>ecological metagenomes</taxon>
    </lineage>
</organism>
<evidence type="ECO:0000313" key="2">
    <source>
        <dbReference type="EMBL" id="SVD06454.1"/>
    </source>
</evidence>
<dbReference type="AlphaFoldDB" id="A0A382S979"/>
<feature type="non-terminal residue" evidence="2">
    <location>
        <position position="87"/>
    </location>
</feature>
<evidence type="ECO:0008006" key="3">
    <source>
        <dbReference type="Google" id="ProtNLM"/>
    </source>
</evidence>
<sequence>MDLGLGITLNTAVIRAIMRRDLRMAFSNPTGYVFVTLFIFLSAAAAFWQDRFFQNNLANLDQLNAVFPFILLFFIPALTMGVWASET</sequence>
<feature type="transmembrane region" description="Helical" evidence="1">
    <location>
        <begin position="25"/>
        <end position="45"/>
    </location>
</feature>
<keyword evidence="1" id="KW-1133">Transmembrane helix</keyword>
<keyword evidence="1" id="KW-0812">Transmembrane</keyword>
<name>A0A382S979_9ZZZZ</name>
<dbReference type="EMBL" id="UINC01127377">
    <property type="protein sequence ID" value="SVD06454.1"/>
    <property type="molecule type" value="Genomic_DNA"/>
</dbReference>
<reference evidence="2" key="1">
    <citation type="submission" date="2018-05" db="EMBL/GenBank/DDBJ databases">
        <authorList>
            <person name="Lanie J.A."/>
            <person name="Ng W.-L."/>
            <person name="Kazmierczak K.M."/>
            <person name="Andrzejewski T.M."/>
            <person name="Davidsen T.M."/>
            <person name="Wayne K.J."/>
            <person name="Tettelin H."/>
            <person name="Glass J.I."/>
            <person name="Rusch D."/>
            <person name="Podicherti R."/>
            <person name="Tsui H.-C.T."/>
            <person name="Winkler M.E."/>
        </authorList>
    </citation>
    <scope>NUCLEOTIDE SEQUENCE</scope>
</reference>
<protein>
    <recommendedName>
        <fullName evidence="3">ABC-2 type transporter domain-containing protein</fullName>
    </recommendedName>
</protein>
<gene>
    <name evidence="2" type="ORF">METZ01_LOCUS359308</name>
</gene>
<accession>A0A382S979</accession>
<proteinExistence type="predicted"/>